<dbReference type="InterPro" id="IPR002629">
    <property type="entry name" value="Met_Synth_C/arc"/>
</dbReference>
<accession>A0A133UCM1</accession>
<reference evidence="5 6" key="1">
    <citation type="journal article" date="2016" name="Sci. Rep.">
        <title>Metabolic traits of an uncultured archaeal lineage -MSBL1- from brine pools of the Red Sea.</title>
        <authorList>
            <person name="Mwirichia R."/>
            <person name="Alam I."/>
            <person name="Rashid M."/>
            <person name="Vinu M."/>
            <person name="Ba-Alawi W."/>
            <person name="Anthony Kamau A."/>
            <person name="Kamanda Ngugi D."/>
            <person name="Goker M."/>
            <person name="Klenk H.P."/>
            <person name="Bajic V."/>
            <person name="Stingl U."/>
        </authorList>
    </citation>
    <scope>NUCLEOTIDE SEQUENCE [LARGE SCALE GENOMIC DNA]</scope>
    <source>
        <strain evidence="5">SCGC-AAA259D18</strain>
    </source>
</reference>
<comment type="cofactor">
    <cofactor evidence="1">
        <name>Zn(2+)</name>
        <dbReference type="ChEBI" id="CHEBI:29105"/>
    </cofactor>
</comment>
<dbReference type="Gene3D" id="3.20.20.210">
    <property type="match status" value="1"/>
</dbReference>
<evidence type="ECO:0000256" key="3">
    <source>
        <dbReference type="ARBA" id="ARBA00022833"/>
    </source>
</evidence>
<keyword evidence="2" id="KW-0479">Metal-binding</keyword>
<evidence type="ECO:0000313" key="5">
    <source>
        <dbReference type="EMBL" id="KXA91922.1"/>
    </source>
</evidence>
<dbReference type="Pfam" id="PF01717">
    <property type="entry name" value="Meth_synt_2"/>
    <property type="match status" value="1"/>
</dbReference>
<evidence type="ECO:0000313" key="6">
    <source>
        <dbReference type="Proteomes" id="UP000070195"/>
    </source>
</evidence>
<dbReference type="AlphaFoldDB" id="A0A133UCM1"/>
<dbReference type="Proteomes" id="UP000070195">
    <property type="component" value="Unassembled WGS sequence"/>
</dbReference>
<organism evidence="5 6">
    <name type="scientific">candidate division MSBL1 archaeon SCGC-AAA259D18</name>
    <dbReference type="NCBI Taxonomy" id="1698262"/>
    <lineage>
        <taxon>Archaea</taxon>
        <taxon>Methanobacteriati</taxon>
        <taxon>Methanobacteriota</taxon>
        <taxon>candidate division MSBL1</taxon>
    </lineage>
</organism>
<dbReference type="CDD" id="cd03311">
    <property type="entry name" value="CIMS_C_terminal_like"/>
    <property type="match status" value="1"/>
</dbReference>
<name>A0A133UCM1_9EURY</name>
<dbReference type="NCBIfam" id="NF003317">
    <property type="entry name" value="PRK04326.1"/>
    <property type="match status" value="1"/>
</dbReference>
<dbReference type="EMBL" id="LHXM01000005">
    <property type="protein sequence ID" value="KXA91922.1"/>
    <property type="molecule type" value="Genomic_DNA"/>
</dbReference>
<dbReference type="GO" id="GO:0008270">
    <property type="term" value="F:zinc ion binding"/>
    <property type="evidence" value="ECO:0007669"/>
    <property type="project" value="InterPro"/>
</dbReference>
<protein>
    <recommendedName>
        <fullName evidence="4">Cobalamin-independent methionine synthase MetE C-terminal/archaeal domain-containing protein</fullName>
    </recommendedName>
</protein>
<dbReference type="SUPFAM" id="SSF51726">
    <property type="entry name" value="UROD/MetE-like"/>
    <property type="match status" value="1"/>
</dbReference>
<dbReference type="PANTHER" id="PTHR30519">
    <property type="entry name" value="5-METHYLTETRAHYDROPTEROYLTRIGLUTAMATE--HOMOCYSTEINE METHYLTRANSFERASE"/>
    <property type="match status" value="1"/>
</dbReference>
<evidence type="ECO:0000256" key="2">
    <source>
        <dbReference type="ARBA" id="ARBA00022723"/>
    </source>
</evidence>
<sequence length="334" mass="38467">MAVSFSELGLDLPILPTTAVGSYPKPPELKEARRKYLRGKLEEEDLRPLEEKATRDWIETQEEIGLDVLVDGEMYRGDMVAYFARNLEGFEMSGLVRSYDNRYYRKPVIKDEIRWRGPITLDYWKFAQALTDKPMKGVITGPYTMMDWSFDEHYPDRRAACLALARILRKEVEALVDAGAKIIQVDEPAISARPEELPKFAEEAMRIVTENLDAYFITHICYGAFEFIYPEMLNLPVDNFDLEMSNSDLDLTGLFKDEPFTEDLSFGVVDVHSHVVEDEDTVKSRIDRAMEVLEPEKLWIDPDCGLKTRTKEESIEKLKRMVSATEAARDELEV</sequence>
<comment type="caution">
    <text evidence="5">The sequence shown here is derived from an EMBL/GenBank/DDBJ whole genome shotgun (WGS) entry which is preliminary data.</text>
</comment>
<keyword evidence="6" id="KW-1185">Reference proteome</keyword>
<gene>
    <name evidence="5" type="ORF">AKJ63_00350</name>
</gene>
<feature type="domain" description="Cobalamin-independent methionine synthase MetE C-terminal/archaeal" evidence="4">
    <location>
        <begin position="15"/>
        <end position="326"/>
    </location>
</feature>
<keyword evidence="3" id="KW-0862">Zinc</keyword>
<dbReference type="InterPro" id="IPR038071">
    <property type="entry name" value="UROD/MetE-like_sf"/>
</dbReference>
<evidence type="ECO:0000256" key="1">
    <source>
        <dbReference type="ARBA" id="ARBA00001947"/>
    </source>
</evidence>
<dbReference type="GO" id="GO:0003871">
    <property type="term" value="F:5-methyltetrahydropteroyltriglutamate-homocysteine S-methyltransferase activity"/>
    <property type="evidence" value="ECO:0007669"/>
    <property type="project" value="InterPro"/>
</dbReference>
<dbReference type="PATRIC" id="fig|1698262.3.peg.383"/>
<proteinExistence type="predicted"/>
<evidence type="ECO:0000259" key="4">
    <source>
        <dbReference type="Pfam" id="PF01717"/>
    </source>
</evidence>
<dbReference type="GO" id="GO:0009086">
    <property type="term" value="P:methionine biosynthetic process"/>
    <property type="evidence" value="ECO:0007669"/>
    <property type="project" value="InterPro"/>
</dbReference>